<organism evidence="2 3">
    <name type="scientific">Ditylenchus destructor</name>
    <dbReference type="NCBI Taxonomy" id="166010"/>
    <lineage>
        <taxon>Eukaryota</taxon>
        <taxon>Metazoa</taxon>
        <taxon>Ecdysozoa</taxon>
        <taxon>Nematoda</taxon>
        <taxon>Chromadorea</taxon>
        <taxon>Rhabditida</taxon>
        <taxon>Tylenchina</taxon>
        <taxon>Tylenchomorpha</taxon>
        <taxon>Sphaerularioidea</taxon>
        <taxon>Anguinidae</taxon>
        <taxon>Anguininae</taxon>
        <taxon>Ditylenchus</taxon>
    </lineage>
</organism>
<keyword evidence="3" id="KW-1185">Reference proteome</keyword>
<feature type="compositionally biased region" description="Polar residues" evidence="1">
    <location>
        <begin position="12"/>
        <end position="26"/>
    </location>
</feature>
<gene>
    <name evidence="2" type="ORF">DdX_05998</name>
</gene>
<evidence type="ECO:0008006" key="4">
    <source>
        <dbReference type="Google" id="ProtNLM"/>
    </source>
</evidence>
<dbReference type="AlphaFoldDB" id="A0AAD4R2Y4"/>
<sequence length="82" mass="8796">MCLLNATGDAANDSNQATASQLPSSTPKIAGLPNIGNSCYMGSVLQVFLYLNFSEKLDMRLKEALKNPSISEEKLITTAPFT</sequence>
<dbReference type="Gene3D" id="3.90.70.10">
    <property type="entry name" value="Cysteine proteinases"/>
    <property type="match status" value="1"/>
</dbReference>
<dbReference type="InterPro" id="IPR038765">
    <property type="entry name" value="Papain-like_cys_pep_sf"/>
</dbReference>
<comment type="caution">
    <text evidence="2">The sequence shown here is derived from an EMBL/GenBank/DDBJ whole genome shotgun (WGS) entry which is preliminary data.</text>
</comment>
<protein>
    <recommendedName>
        <fullName evidence="4">USP domain-containing protein</fullName>
    </recommendedName>
</protein>
<dbReference type="SUPFAM" id="SSF54001">
    <property type="entry name" value="Cysteine proteinases"/>
    <property type="match status" value="1"/>
</dbReference>
<evidence type="ECO:0000256" key="1">
    <source>
        <dbReference type="SAM" id="MobiDB-lite"/>
    </source>
</evidence>
<accession>A0AAD4R2Y4</accession>
<proteinExistence type="predicted"/>
<dbReference type="Proteomes" id="UP001201812">
    <property type="component" value="Unassembled WGS sequence"/>
</dbReference>
<dbReference type="EMBL" id="JAKKPZ010000007">
    <property type="protein sequence ID" value="KAI1718885.1"/>
    <property type="molecule type" value="Genomic_DNA"/>
</dbReference>
<name>A0AAD4R2Y4_9BILA</name>
<feature type="region of interest" description="Disordered" evidence="1">
    <location>
        <begin position="1"/>
        <end position="26"/>
    </location>
</feature>
<evidence type="ECO:0000313" key="3">
    <source>
        <dbReference type="Proteomes" id="UP001201812"/>
    </source>
</evidence>
<reference evidence="2" key="1">
    <citation type="submission" date="2022-01" db="EMBL/GenBank/DDBJ databases">
        <title>Genome Sequence Resource for Two Populations of Ditylenchus destructor, the Migratory Endoparasitic Phytonematode.</title>
        <authorList>
            <person name="Zhang H."/>
            <person name="Lin R."/>
            <person name="Xie B."/>
        </authorList>
    </citation>
    <scope>NUCLEOTIDE SEQUENCE</scope>
    <source>
        <strain evidence="2">BazhouSP</strain>
    </source>
</reference>
<evidence type="ECO:0000313" key="2">
    <source>
        <dbReference type="EMBL" id="KAI1718885.1"/>
    </source>
</evidence>